<dbReference type="OrthoDB" id="9814088at2"/>
<name>A0A1I1M164_9RHOB</name>
<dbReference type="InterPro" id="IPR038718">
    <property type="entry name" value="SNF2-like_sf"/>
</dbReference>
<dbReference type="InterPro" id="IPR000330">
    <property type="entry name" value="SNF2_N"/>
</dbReference>
<dbReference type="PANTHER" id="PTHR45766">
    <property type="entry name" value="DNA ANNEALING HELICASE AND ENDONUCLEASE ZRANB3 FAMILY MEMBER"/>
    <property type="match status" value="1"/>
</dbReference>
<evidence type="ECO:0000256" key="1">
    <source>
        <dbReference type="ARBA" id="ARBA00022741"/>
    </source>
</evidence>
<reference evidence="7 8" key="1">
    <citation type="submission" date="2016-10" db="EMBL/GenBank/DDBJ databases">
        <authorList>
            <person name="de Groot N.N."/>
        </authorList>
    </citation>
    <scope>NUCLEOTIDE SEQUENCE [LARGE SCALE GENOMIC DNA]</scope>
    <source>
        <strain evidence="7 8">DSM 29619</strain>
    </source>
</reference>
<dbReference type="InterPro" id="IPR001650">
    <property type="entry name" value="Helicase_C-like"/>
</dbReference>
<organism evidence="7 8">
    <name type="scientific">Pseudooceanicola nitratireducens</name>
    <dbReference type="NCBI Taxonomy" id="517719"/>
    <lineage>
        <taxon>Bacteria</taxon>
        <taxon>Pseudomonadati</taxon>
        <taxon>Pseudomonadota</taxon>
        <taxon>Alphaproteobacteria</taxon>
        <taxon>Rhodobacterales</taxon>
        <taxon>Paracoccaceae</taxon>
        <taxon>Pseudooceanicola</taxon>
    </lineage>
</organism>
<dbReference type="Proteomes" id="UP000231644">
    <property type="component" value="Unassembled WGS sequence"/>
</dbReference>
<sequence>MLLDNKKNGKVGDELRKHLSTGTKLSVMSGLFSIYGFEALKKELKSVDGARFLLFPTSSNNNGDDVVTFPMLEGDDFELRFKNQLNQMQIAKECSKWLAEKAEVRTARSPQSFGQNLMLANSADGNAVAIQGSSTFTSTGLGYSESNRFHMNMCATDAPSTSAMLDWFEGIWRDPQATEDSKNLLLKQLERLSADQSPEFVYFLTLYNLFKDFLEDIDEENIIKSKTGFKDTIVWNKLYKFQRDGVLGAIDKLEKYNGCIIADSVGLGKTFESLAVIKYYELRNDRVLVLCPKKLRDNWTVYTVNDKRNLLAADRFNYDVLNHTDLTRLQGRSGEINLETLNWGNYDLVVIDESHNFRNSSSAKEGLTRYSRLMDGIIRSGVKTKVLMLSATPVNNRMNDLKNQVAFITEGIDSAYGDFGIGSIEETLRKAQTRFNNWLRLEDHERKVEALLDTMNFDYFKLLDLLTIARSRKHIEKYYDISEIGSFPERLQPINIKADIDTQDQFPPLREINRTIRKLNLSAYSPLKYVRADKREEYSRKYDVKVKDGASVFRQVDREQSLIHLMRVNLLKRMESSIHSFGLTLGKLLAEVEMLLEKLESHSASDIEELGIEDIETDSPEFEDFLIGRKVKVLIKDMDEHRWRQDLEDDRAKLAALLDEAQKIEASRDAKLRALRELIAHKCKNPINDGNRKIIVFTAFSDTAGYLYENIAEWARTELGVYSAQITGSGTNKTNLPGQSSNFDSLLASFSPVSKERAKIDEAATEEIDLLIATDCISEGQNLQDCDYLVNYDIHWNPVRIIQRFGRIDRLGSKNKAIQLANFWPNMELDEYINLEARVSGRMVLLDISATGEENVIEQDAAGGMNDLEYRRKQLHQLQNTVVDLEEMSGGVSITDLTLNDFRMDLSEFMKEHLGELEQAPTGLLAAASLDAGLKLDGLPPGVVFCLKNVGKPVNREDGYALAPYYLTYVTDDGQVNLNFVQSKKILDVLKKHGHGKRQPDTAAIARMNAITKNGKDMSHYRGLLEAAVSSIIGKSEEKGVESLFSRGGTNLTKESFQGMEDFEVISYMVVNAP</sequence>
<dbReference type="InterPro" id="IPR057342">
    <property type="entry name" value="DEXDc_RapA"/>
</dbReference>
<dbReference type="STRING" id="517719.SAMN05421762_2115"/>
<dbReference type="GO" id="GO:0004386">
    <property type="term" value="F:helicase activity"/>
    <property type="evidence" value="ECO:0007669"/>
    <property type="project" value="UniProtKB-KW"/>
</dbReference>
<dbReference type="PROSITE" id="PS51192">
    <property type="entry name" value="HELICASE_ATP_BIND_1"/>
    <property type="match status" value="1"/>
</dbReference>
<keyword evidence="2" id="KW-0378">Hydrolase</keyword>
<evidence type="ECO:0000256" key="2">
    <source>
        <dbReference type="ARBA" id="ARBA00022801"/>
    </source>
</evidence>
<accession>A0A1I1M164</accession>
<dbReference type="RefSeq" id="WP_093454231.1">
    <property type="nucleotide sequence ID" value="NZ_FNZG01000004.1"/>
</dbReference>
<dbReference type="GO" id="GO:0031297">
    <property type="term" value="P:replication fork processing"/>
    <property type="evidence" value="ECO:0007669"/>
    <property type="project" value="TreeGrafter"/>
</dbReference>
<evidence type="ECO:0000313" key="7">
    <source>
        <dbReference type="EMBL" id="SFC76333.1"/>
    </source>
</evidence>
<dbReference type="Pfam" id="PF00271">
    <property type="entry name" value="Helicase_C"/>
    <property type="match status" value="1"/>
</dbReference>
<dbReference type="SMART" id="SM00487">
    <property type="entry name" value="DEXDc"/>
    <property type="match status" value="1"/>
</dbReference>
<dbReference type="InterPro" id="IPR049730">
    <property type="entry name" value="SNF2/RAD54-like_C"/>
</dbReference>
<dbReference type="CDD" id="cd18793">
    <property type="entry name" value="SF2_C_SNF"/>
    <property type="match status" value="1"/>
</dbReference>
<keyword evidence="1" id="KW-0547">Nucleotide-binding</keyword>
<keyword evidence="8" id="KW-1185">Reference proteome</keyword>
<dbReference type="PROSITE" id="PS51194">
    <property type="entry name" value="HELICASE_CTER"/>
    <property type="match status" value="1"/>
</dbReference>
<dbReference type="GO" id="GO:0005524">
    <property type="term" value="F:ATP binding"/>
    <property type="evidence" value="ECO:0007669"/>
    <property type="project" value="UniProtKB-KW"/>
</dbReference>
<dbReference type="Pfam" id="PF00176">
    <property type="entry name" value="SNF2-rel_dom"/>
    <property type="match status" value="1"/>
</dbReference>
<gene>
    <name evidence="7" type="ORF">SAMN05421762_2115</name>
</gene>
<feature type="domain" description="Helicase C-terminal" evidence="6">
    <location>
        <begin position="674"/>
        <end position="849"/>
    </location>
</feature>
<dbReference type="PANTHER" id="PTHR45766:SF6">
    <property type="entry name" value="SWI_SNF-RELATED MATRIX-ASSOCIATED ACTIN-DEPENDENT REGULATOR OF CHROMATIN SUBFAMILY A-LIKE PROTEIN 1"/>
    <property type="match status" value="1"/>
</dbReference>
<keyword evidence="4" id="KW-0067">ATP-binding</keyword>
<dbReference type="GO" id="GO:0016787">
    <property type="term" value="F:hydrolase activity"/>
    <property type="evidence" value="ECO:0007669"/>
    <property type="project" value="UniProtKB-KW"/>
</dbReference>
<feature type="domain" description="Helicase ATP-binding" evidence="5">
    <location>
        <begin position="250"/>
        <end position="411"/>
    </location>
</feature>
<evidence type="ECO:0000256" key="3">
    <source>
        <dbReference type="ARBA" id="ARBA00022806"/>
    </source>
</evidence>
<proteinExistence type="predicted"/>
<protein>
    <submittedName>
        <fullName evidence="7">Superfamily II DNA or RNA helicase, SNF2 family</fullName>
    </submittedName>
</protein>
<dbReference type="CDD" id="cd18011">
    <property type="entry name" value="DEXDc_RapA"/>
    <property type="match status" value="1"/>
</dbReference>
<dbReference type="InterPro" id="IPR027417">
    <property type="entry name" value="P-loop_NTPase"/>
</dbReference>
<dbReference type="Gene3D" id="3.40.50.300">
    <property type="entry name" value="P-loop containing nucleotide triphosphate hydrolases"/>
    <property type="match status" value="1"/>
</dbReference>
<evidence type="ECO:0000256" key="4">
    <source>
        <dbReference type="ARBA" id="ARBA00022840"/>
    </source>
</evidence>
<dbReference type="EMBL" id="FOLX01000001">
    <property type="protein sequence ID" value="SFC76333.1"/>
    <property type="molecule type" value="Genomic_DNA"/>
</dbReference>
<dbReference type="SMART" id="SM00490">
    <property type="entry name" value="HELICc"/>
    <property type="match status" value="1"/>
</dbReference>
<evidence type="ECO:0000259" key="5">
    <source>
        <dbReference type="PROSITE" id="PS51192"/>
    </source>
</evidence>
<dbReference type="SUPFAM" id="SSF52540">
    <property type="entry name" value="P-loop containing nucleoside triphosphate hydrolases"/>
    <property type="match status" value="1"/>
</dbReference>
<dbReference type="InterPro" id="IPR014001">
    <property type="entry name" value="Helicase_ATP-bd"/>
</dbReference>
<evidence type="ECO:0000259" key="6">
    <source>
        <dbReference type="PROSITE" id="PS51194"/>
    </source>
</evidence>
<dbReference type="Gene3D" id="3.40.50.10810">
    <property type="entry name" value="Tandem AAA-ATPase domain"/>
    <property type="match status" value="1"/>
</dbReference>
<dbReference type="CDD" id="cd10311">
    <property type="entry name" value="PLDc_N_DEXD_c"/>
    <property type="match status" value="1"/>
</dbReference>
<evidence type="ECO:0000313" key="8">
    <source>
        <dbReference type="Proteomes" id="UP000231644"/>
    </source>
</evidence>
<keyword evidence="3 7" id="KW-0347">Helicase</keyword>
<dbReference type="AlphaFoldDB" id="A0A1I1M164"/>
<dbReference type="GO" id="GO:0006281">
    <property type="term" value="P:DNA repair"/>
    <property type="evidence" value="ECO:0007669"/>
    <property type="project" value="TreeGrafter"/>
</dbReference>